<evidence type="ECO:0000256" key="1">
    <source>
        <dbReference type="ARBA" id="ARBA00002286"/>
    </source>
</evidence>
<feature type="domain" description="Integrase catalytic" evidence="2">
    <location>
        <begin position="107"/>
        <end position="210"/>
    </location>
</feature>
<protein>
    <submittedName>
        <fullName evidence="3">IS3 family transposase</fullName>
    </submittedName>
</protein>
<evidence type="ECO:0000313" key="3">
    <source>
        <dbReference type="EMBL" id="MVX59729.1"/>
    </source>
</evidence>
<dbReference type="OrthoDB" id="342869at2"/>
<dbReference type="PANTHER" id="PTHR46889:SF4">
    <property type="entry name" value="TRANSPOSASE INSO FOR INSERTION SEQUENCE ELEMENT IS911B-RELATED"/>
    <property type="match status" value="1"/>
</dbReference>
<gene>
    <name evidence="3" type="ORF">E5983_08845</name>
</gene>
<evidence type="ECO:0000259" key="2">
    <source>
        <dbReference type="PROSITE" id="PS50994"/>
    </source>
</evidence>
<dbReference type="EMBL" id="WSRS01000125">
    <property type="protein sequence ID" value="MVX59729.1"/>
    <property type="molecule type" value="Genomic_DNA"/>
</dbReference>
<dbReference type="Pfam" id="PF13276">
    <property type="entry name" value="HTH_21"/>
    <property type="match status" value="1"/>
</dbReference>
<evidence type="ECO:0000313" key="4">
    <source>
        <dbReference type="Proteomes" id="UP000461595"/>
    </source>
</evidence>
<dbReference type="Gene3D" id="3.30.420.10">
    <property type="entry name" value="Ribonuclease H-like superfamily/Ribonuclease H"/>
    <property type="match status" value="1"/>
</dbReference>
<dbReference type="PANTHER" id="PTHR46889">
    <property type="entry name" value="TRANSPOSASE INSF FOR INSERTION SEQUENCE IS3B-RELATED"/>
    <property type="match status" value="1"/>
</dbReference>
<dbReference type="Proteomes" id="UP000461595">
    <property type="component" value="Unassembled WGS sequence"/>
</dbReference>
<dbReference type="InterPro" id="IPR012337">
    <property type="entry name" value="RNaseH-like_sf"/>
</dbReference>
<dbReference type="InterPro" id="IPR048020">
    <property type="entry name" value="Transpos_IS3"/>
</dbReference>
<comment type="function">
    <text evidence="1">Involved in the transposition of the insertion sequence.</text>
</comment>
<reference evidence="3 4" key="1">
    <citation type="submission" date="2019-12" db="EMBL/GenBank/DDBJ databases">
        <title>Microbes associate with the intestines of laboratory mice.</title>
        <authorList>
            <person name="Navarre W."/>
            <person name="Wong E."/>
        </authorList>
    </citation>
    <scope>NUCLEOTIDE SEQUENCE [LARGE SCALE GENOMIC DNA]</scope>
    <source>
        <strain evidence="3 4">NM51_B2-22</strain>
    </source>
</reference>
<dbReference type="Pfam" id="PF00665">
    <property type="entry name" value="rve"/>
    <property type="match status" value="1"/>
</dbReference>
<dbReference type="SUPFAM" id="SSF53098">
    <property type="entry name" value="Ribonuclease H-like"/>
    <property type="match status" value="1"/>
</dbReference>
<dbReference type="InterPro" id="IPR050900">
    <property type="entry name" value="Transposase_IS3/IS150/IS904"/>
</dbReference>
<comment type="caution">
    <text evidence="3">The sequence shown here is derived from an EMBL/GenBank/DDBJ whole genome shotgun (WGS) entry which is preliminary data.</text>
</comment>
<dbReference type="NCBIfam" id="NF033516">
    <property type="entry name" value="transpos_IS3"/>
    <property type="match status" value="1"/>
</dbReference>
<name>A0A7X3G9S3_9STRE</name>
<dbReference type="GO" id="GO:0003676">
    <property type="term" value="F:nucleic acid binding"/>
    <property type="evidence" value="ECO:0007669"/>
    <property type="project" value="InterPro"/>
</dbReference>
<accession>A0A7X3G9S3</accession>
<dbReference type="InterPro" id="IPR025948">
    <property type="entry name" value="HTH-like_dom"/>
</dbReference>
<dbReference type="AlphaFoldDB" id="A0A7X3G9S3"/>
<proteinExistence type="predicted"/>
<dbReference type="GO" id="GO:0015074">
    <property type="term" value="P:DNA integration"/>
    <property type="evidence" value="ECO:0007669"/>
    <property type="project" value="InterPro"/>
</dbReference>
<dbReference type="PROSITE" id="PS50994">
    <property type="entry name" value="INTEGRASE"/>
    <property type="match status" value="1"/>
</dbReference>
<dbReference type="InterPro" id="IPR001584">
    <property type="entry name" value="Integrase_cat-core"/>
</dbReference>
<sequence length="242" mass="27861">MGTKKKLIAKLSSKYPIKALCKAIGVSRSSFYYKPKPKHSSKDLEEKVKSSFESSRKTYGTRRIKSDLEDQGITVSRRKIGQIMQKYKLISKYTLTAFKPSKSTSNKDDLPNIVNQEFSADRPMQKLTTHLTYIRVSGKWCYACLILDLYNREIVGWSVSSNKNADLVLEAMKSIPYDLDKVEVFHTDRGAEFVNAYKFKSLEQLALLTHDYIHWWNHKRKHSTLNNLSPLTFKARSKLAPA</sequence>
<organism evidence="3 4">
    <name type="scientific">Streptococcus danieliae</name>
    <dbReference type="NCBI Taxonomy" id="747656"/>
    <lineage>
        <taxon>Bacteria</taxon>
        <taxon>Bacillati</taxon>
        <taxon>Bacillota</taxon>
        <taxon>Bacilli</taxon>
        <taxon>Lactobacillales</taxon>
        <taxon>Streptococcaceae</taxon>
        <taxon>Streptococcus</taxon>
    </lineage>
</organism>
<dbReference type="InterPro" id="IPR036397">
    <property type="entry name" value="RNaseH_sf"/>
</dbReference>